<dbReference type="GO" id="GO:0007165">
    <property type="term" value="P:signal transduction"/>
    <property type="evidence" value="ECO:0007669"/>
    <property type="project" value="TreeGrafter"/>
</dbReference>
<dbReference type="GO" id="GO:0046872">
    <property type="term" value="F:metal ion binding"/>
    <property type="evidence" value="ECO:0007669"/>
    <property type="project" value="UniProtKB-KW"/>
</dbReference>
<keyword evidence="2" id="KW-0479">Metal-binding</keyword>
<evidence type="ECO:0008006" key="5">
    <source>
        <dbReference type="Google" id="ProtNLM"/>
    </source>
</evidence>
<dbReference type="PRINTS" id="PR00377">
    <property type="entry name" value="IMPHPHTASES"/>
</dbReference>
<feature type="non-terminal residue" evidence="3">
    <location>
        <position position="1"/>
    </location>
</feature>
<feature type="binding site" evidence="2">
    <location>
        <position position="10"/>
    </location>
    <ligand>
        <name>Mg(2+)</name>
        <dbReference type="ChEBI" id="CHEBI:18420"/>
        <label>1</label>
        <note>catalytic</note>
    </ligand>
</feature>
<dbReference type="EMBL" id="CATQJA010000034">
    <property type="protein sequence ID" value="CAJ0557543.1"/>
    <property type="molecule type" value="Genomic_DNA"/>
</dbReference>
<dbReference type="InterPro" id="IPR000760">
    <property type="entry name" value="Inositol_monophosphatase-like"/>
</dbReference>
<comment type="caution">
    <text evidence="3">The sequence shown here is derived from an EMBL/GenBank/DDBJ whole genome shotgun (WGS) entry which is preliminary data.</text>
</comment>
<evidence type="ECO:0000256" key="1">
    <source>
        <dbReference type="ARBA" id="ARBA00009759"/>
    </source>
</evidence>
<keyword evidence="4" id="KW-1185">Reference proteome</keyword>
<accession>A0AA36FN54</accession>
<dbReference type="PANTHER" id="PTHR20854:SF4">
    <property type="entry name" value="INOSITOL-1-MONOPHOSPHATASE-RELATED"/>
    <property type="match status" value="1"/>
</dbReference>
<dbReference type="Pfam" id="PF00459">
    <property type="entry name" value="Inositol_P"/>
    <property type="match status" value="1"/>
</dbReference>
<dbReference type="InterPro" id="IPR036291">
    <property type="entry name" value="NAD(P)-bd_dom_sf"/>
</dbReference>
<organism evidence="3 4">
    <name type="scientific">Mesorhabditis spiculigera</name>
    <dbReference type="NCBI Taxonomy" id="96644"/>
    <lineage>
        <taxon>Eukaryota</taxon>
        <taxon>Metazoa</taxon>
        <taxon>Ecdysozoa</taxon>
        <taxon>Nematoda</taxon>
        <taxon>Chromadorea</taxon>
        <taxon>Rhabditida</taxon>
        <taxon>Rhabditina</taxon>
        <taxon>Rhabditomorpha</taxon>
        <taxon>Rhabditoidea</taxon>
        <taxon>Rhabditidae</taxon>
        <taxon>Mesorhabditinae</taxon>
        <taxon>Mesorhabditis</taxon>
    </lineage>
</organism>
<evidence type="ECO:0000256" key="2">
    <source>
        <dbReference type="PIRSR" id="PIRSR600760-2"/>
    </source>
</evidence>
<evidence type="ECO:0000313" key="3">
    <source>
        <dbReference type="EMBL" id="CAJ0557543.1"/>
    </source>
</evidence>
<dbReference type="GO" id="GO:0006020">
    <property type="term" value="P:inositol metabolic process"/>
    <property type="evidence" value="ECO:0007669"/>
    <property type="project" value="TreeGrafter"/>
</dbReference>
<dbReference type="Gene3D" id="3.30.540.10">
    <property type="entry name" value="Fructose-1,6-Bisphosphatase, subunit A, domain 1"/>
    <property type="match status" value="1"/>
</dbReference>
<sequence length="391" mass="41580">MPAGDWWIVDPVEGNINHIHGRNGWGVTATLIRDGAAVLTVATVPLAGEIYTAIEGNGAFLNDVALVTSAKRELNAAIVGTLEVMLANALLVRMSVPSTLELLEVASGKIDAFWQFSQIRSGLASGALLVKEAGGSVSDCRDRGDRVRAISRHPPEQRSGVEPYAADVTDRDATNVALASPFDAVFFTVDIHGLTQSRESIRAVMYDGCVNVMNAALAGGAKRFVLLSVIGADQPSWVWWILNSLKRGMQRNIVDREQALKASGMPYVIIRAPKLKDGPVGTVPLAATPSRHRLDMKLGIFRSELAMALLAAADGAPKNSQWDVFTAEAGPPVSGRLDSDASVLPLAATAEGKPVADAFADDGALYSPEHSKSIALHTAEIRSVVRFSRAL</sequence>
<comment type="similarity">
    <text evidence="1">Belongs to the inositol monophosphatase superfamily.</text>
</comment>
<comment type="cofactor">
    <cofactor evidence="2">
        <name>Mg(2+)</name>
        <dbReference type="ChEBI" id="CHEBI:18420"/>
    </cofactor>
</comment>
<proteinExistence type="inferred from homology"/>
<dbReference type="AlphaFoldDB" id="A0AA36FN54"/>
<dbReference type="Proteomes" id="UP001177023">
    <property type="component" value="Unassembled WGS sequence"/>
</dbReference>
<evidence type="ECO:0000313" key="4">
    <source>
        <dbReference type="Proteomes" id="UP001177023"/>
    </source>
</evidence>
<dbReference type="SUPFAM" id="SSF51735">
    <property type="entry name" value="NAD(P)-binding Rossmann-fold domains"/>
    <property type="match status" value="1"/>
</dbReference>
<gene>
    <name evidence="3" type="ORF">MSPICULIGERA_LOCUS301</name>
</gene>
<dbReference type="PANTHER" id="PTHR20854">
    <property type="entry name" value="INOSITOL MONOPHOSPHATASE"/>
    <property type="match status" value="1"/>
</dbReference>
<protein>
    <recommendedName>
        <fullName evidence="5">NAD(P)-binding domain-containing protein</fullName>
    </recommendedName>
</protein>
<dbReference type="SUPFAM" id="SSF56655">
    <property type="entry name" value="Carbohydrate phosphatase"/>
    <property type="match status" value="1"/>
</dbReference>
<keyword evidence="2" id="KW-0460">Magnesium</keyword>
<name>A0AA36FN54_9BILA</name>
<dbReference type="GO" id="GO:0008934">
    <property type="term" value="F:inositol monophosphate 1-phosphatase activity"/>
    <property type="evidence" value="ECO:0007669"/>
    <property type="project" value="TreeGrafter"/>
</dbReference>
<reference evidence="3" key="1">
    <citation type="submission" date="2023-06" db="EMBL/GenBank/DDBJ databases">
        <authorList>
            <person name="Delattre M."/>
        </authorList>
    </citation>
    <scope>NUCLEOTIDE SEQUENCE</scope>
    <source>
        <strain evidence="3">AF72</strain>
    </source>
</reference>
<dbReference type="Gene3D" id="3.40.50.720">
    <property type="entry name" value="NAD(P)-binding Rossmann-like Domain"/>
    <property type="match status" value="1"/>
</dbReference>